<dbReference type="STRING" id="205130.ENSMAMP00000029108"/>
<keyword evidence="2 3" id="KW-0012">Acyltransferase</keyword>
<evidence type="ECO:0000256" key="1">
    <source>
        <dbReference type="ARBA" id="ARBA00022679"/>
    </source>
</evidence>
<organism evidence="5 6">
    <name type="scientific">Mastacembelus armatus</name>
    <name type="common">zig-zag eel</name>
    <dbReference type="NCBI Taxonomy" id="205130"/>
    <lineage>
        <taxon>Eukaryota</taxon>
        <taxon>Metazoa</taxon>
        <taxon>Chordata</taxon>
        <taxon>Craniata</taxon>
        <taxon>Vertebrata</taxon>
        <taxon>Euteleostomi</taxon>
        <taxon>Actinopterygii</taxon>
        <taxon>Neopterygii</taxon>
        <taxon>Teleostei</taxon>
        <taxon>Neoteleostei</taxon>
        <taxon>Acanthomorphata</taxon>
        <taxon>Anabantaria</taxon>
        <taxon>Synbranchiformes</taxon>
        <taxon>Mastacembelidae</taxon>
        <taxon>Mastacembelus</taxon>
    </lineage>
</organism>
<reference evidence="5" key="2">
    <citation type="submission" date="2025-09" db="UniProtKB">
        <authorList>
            <consortium name="Ensembl"/>
        </authorList>
    </citation>
    <scope>IDENTIFICATION</scope>
</reference>
<dbReference type="AlphaFoldDB" id="A0A3Q3MNI2"/>
<feature type="domain" description="N-acetyltransferase" evidence="4">
    <location>
        <begin position="142"/>
        <end position="274"/>
    </location>
</feature>
<dbReference type="InParanoid" id="A0A3Q3MNI2"/>
<dbReference type="InterPro" id="IPR016181">
    <property type="entry name" value="Acyl_CoA_acyltransferase"/>
</dbReference>
<dbReference type="Pfam" id="PF08444">
    <property type="entry name" value="Gly_acyl_tr_C"/>
    <property type="match status" value="1"/>
</dbReference>
<dbReference type="CDD" id="cd04301">
    <property type="entry name" value="NAT_SF"/>
    <property type="match status" value="1"/>
</dbReference>
<comment type="similarity">
    <text evidence="3">Belongs to the glycine N-acyltransferase family.</text>
</comment>
<keyword evidence="6" id="KW-1185">Reference proteome</keyword>
<evidence type="ECO:0000259" key="4">
    <source>
        <dbReference type="PROSITE" id="PS51186"/>
    </source>
</evidence>
<sequence>MTMKLNKEQLKMAESQLKKYSPRSQQLSPVYGCLLLYNRVRSDPVKFLVDRWPEFSVIIYKPQQEQKGDVFKDMLVFAIDEAILEETIRKPSVIDWTRYLCFGTCLHHWETLKSVASEKDVSIRKVAVCRKMTLEDVSNSGIAVRSLDESHISLVNRAWKFGDNEMSVRMIQNMIMNFPTCCVLDTEGRPVSWILTYASCAIGMLYTVPEHRGKGYAKVLISTMAKKLHALDYPVYCFIEEENMVSYRLFKKLGFTEDPSHREAWFSANELEAL</sequence>
<dbReference type="Ensembl" id="ENSMAMT00000029857.2">
    <property type="protein sequence ID" value="ENSMAMP00000029108.1"/>
    <property type="gene ID" value="ENSMAMG00000025958.1"/>
</dbReference>
<proteinExistence type="inferred from homology"/>
<dbReference type="PROSITE" id="PS51186">
    <property type="entry name" value="GNAT"/>
    <property type="match status" value="1"/>
</dbReference>
<accession>A0A3Q3MNI2</accession>
<protein>
    <recommendedName>
        <fullName evidence="3">Glycine N-acyltransferase-like protein</fullName>
        <ecNumber evidence="3">2.3.1.-</ecNumber>
    </recommendedName>
</protein>
<dbReference type="Pfam" id="PF06021">
    <property type="entry name" value="Gly_acyl_tr_N"/>
    <property type="match status" value="1"/>
</dbReference>
<dbReference type="GeneTree" id="ENSGT00950000183133"/>
<dbReference type="PANTHER" id="PTHR15298:SF15">
    <property type="entry name" value="GLYCINE N-ACYLTRANSFERASE-LIKE PROTEIN"/>
    <property type="match status" value="1"/>
</dbReference>
<dbReference type="Gene3D" id="3.40.630.30">
    <property type="match status" value="1"/>
</dbReference>
<dbReference type="InterPro" id="IPR015938">
    <property type="entry name" value="Glycine_N-acyltransferase_N"/>
</dbReference>
<dbReference type="InterPro" id="IPR010313">
    <property type="entry name" value="Glycine_N-acyltransferase"/>
</dbReference>
<dbReference type="InterPro" id="IPR000182">
    <property type="entry name" value="GNAT_dom"/>
</dbReference>
<dbReference type="InterPro" id="IPR013652">
    <property type="entry name" value="Glycine_N-acyltransferase_C"/>
</dbReference>
<dbReference type="GO" id="GO:0005739">
    <property type="term" value="C:mitochondrion"/>
    <property type="evidence" value="ECO:0007669"/>
    <property type="project" value="InterPro"/>
</dbReference>
<dbReference type="Proteomes" id="UP000261640">
    <property type="component" value="Unplaced"/>
</dbReference>
<evidence type="ECO:0000313" key="5">
    <source>
        <dbReference type="Ensembl" id="ENSMAMP00000029108.1"/>
    </source>
</evidence>
<name>A0A3Q3MNI2_9TELE</name>
<dbReference type="SUPFAM" id="SSF55729">
    <property type="entry name" value="Acyl-CoA N-acyltransferases (Nat)"/>
    <property type="match status" value="1"/>
</dbReference>
<evidence type="ECO:0000256" key="2">
    <source>
        <dbReference type="ARBA" id="ARBA00023315"/>
    </source>
</evidence>
<dbReference type="EC" id="2.3.1.-" evidence="3"/>
<keyword evidence="1 3" id="KW-0808">Transferase</keyword>
<dbReference type="GO" id="GO:0047961">
    <property type="term" value="F:glycine N-acyltransferase activity"/>
    <property type="evidence" value="ECO:0007669"/>
    <property type="project" value="InterPro"/>
</dbReference>
<evidence type="ECO:0000313" key="6">
    <source>
        <dbReference type="Proteomes" id="UP000261640"/>
    </source>
</evidence>
<dbReference type="PANTHER" id="PTHR15298">
    <property type="entry name" value="L-COA N-ACYLTRANSFERASE-RELATED"/>
    <property type="match status" value="1"/>
</dbReference>
<reference evidence="5" key="1">
    <citation type="submission" date="2025-08" db="UniProtKB">
        <authorList>
            <consortium name="Ensembl"/>
        </authorList>
    </citation>
    <scope>IDENTIFICATION</scope>
</reference>
<evidence type="ECO:0000256" key="3">
    <source>
        <dbReference type="RuleBase" id="RU368002"/>
    </source>
</evidence>